<feature type="transmembrane region" description="Helical" evidence="2">
    <location>
        <begin position="55"/>
        <end position="74"/>
    </location>
</feature>
<reference evidence="4 5" key="1">
    <citation type="journal article" date="2019" name="Int. J. Syst. Evol. Microbiol.">
        <title>The Global Catalogue of Microorganisms (GCM) 10K type strain sequencing project: providing services to taxonomists for standard genome sequencing and annotation.</title>
        <authorList>
            <consortium name="The Broad Institute Genomics Platform"/>
            <consortium name="The Broad Institute Genome Sequencing Center for Infectious Disease"/>
            <person name="Wu L."/>
            <person name="Ma J."/>
        </authorList>
    </citation>
    <scope>NUCLEOTIDE SEQUENCE [LARGE SCALE GENOMIC DNA]</scope>
    <source>
        <strain evidence="4 5">JCM 14283</strain>
    </source>
</reference>
<feature type="transmembrane region" description="Helical" evidence="2">
    <location>
        <begin position="110"/>
        <end position="128"/>
    </location>
</feature>
<name>A0ABN2U7H2_9MICO</name>
<gene>
    <name evidence="4" type="ORF">GCM10009740_20690</name>
</gene>
<organism evidence="4 5">
    <name type="scientific">Terrabacter terrae</name>
    <dbReference type="NCBI Taxonomy" id="318434"/>
    <lineage>
        <taxon>Bacteria</taxon>
        <taxon>Bacillati</taxon>
        <taxon>Actinomycetota</taxon>
        <taxon>Actinomycetes</taxon>
        <taxon>Micrococcales</taxon>
        <taxon>Intrasporangiaceae</taxon>
        <taxon>Terrabacter</taxon>
    </lineage>
</organism>
<dbReference type="PANTHER" id="PTHR43433">
    <property type="entry name" value="HYDROLASE, ALPHA/BETA FOLD FAMILY PROTEIN"/>
    <property type="match status" value="1"/>
</dbReference>
<feature type="transmembrane region" description="Helical" evidence="2">
    <location>
        <begin position="28"/>
        <end position="49"/>
    </location>
</feature>
<feature type="domain" description="AB hydrolase-1" evidence="3">
    <location>
        <begin position="195"/>
        <end position="433"/>
    </location>
</feature>
<proteinExistence type="predicted"/>
<dbReference type="Proteomes" id="UP001501285">
    <property type="component" value="Unassembled WGS sequence"/>
</dbReference>
<evidence type="ECO:0000313" key="4">
    <source>
        <dbReference type="EMBL" id="GAA2030828.1"/>
    </source>
</evidence>
<feature type="transmembrane region" description="Helical" evidence="2">
    <location>
        <begin position="86"/>
        <end position="104"/>
    </location>
</feature>
<feature type="transmembrane region" description="Helical" evidence="2">
    <location>
        <begin position="140"/>
        <end position="159"/>
    </location>
</feature>
<evidence type="ECO:0000259" key="3">
    <source>
        <dbReference type="Pfam" id="PF00561"/>
    </source>
</evidence>
<dbReference type="InterPro" id="IPR050471">
    <property type="entry name" value="AB_hydrolase"/>
</dbReference>
<dbReference type="PANTHER" id="PTHR43433:SF5">
    <property type="entry name" value="AB HYDROLASE-1 DOMAIN-CONTAINING PROTEIN"/>
    <property type="match status" value="1"/>
</dbReference>
<dbReference type="Pfam" id="PF00561">
    <property type="entry name" value="Abhydrolase_1"/>
    <property type="match status" value="1"/>
</dbReference>
<protein>
    <recommendedName>
        <fullName evidence="3">AB hydrolase-1 domain-containing protein</fullName>
    </recommendedName>
</protein>
<accession>A0ABN2U7H2</accession>
<dbReference type="Gene3D" id="3.40.50.1820">
    <property type="entry name" value="alpha/beta hydrolase"/>
    <property type="match status" value="1"/>
</dbReference>
<evidence type="ECO:0000256" key="1">
    <source>
        <dbReference type="SAM" id="MobiDB-lite"/>
    </source>
</evidence>
<keyword evidence="2" id="KW-0812">Transmembrane</keyword>
<keyword evidence="5" id="KW-1185">Reference proteome</keyword>
<sequence>MATTPTLPGQVRPDDGSQPEPRGHIGRVVAGSLATGLIAAVLLALAPFVPPDEDHVTGAALCGFAVGWATLAVLSTRYTEQPQRWAVVPALVMGVSGLLVIAFGDSSRTLLNWIWPPMLLALVIWIFIQARRQLHSSTRFWLLYPVLAVLALAAVGGGYETVREQADTTAYPMAGQMVDVGGHSLHLRCSGSGSPTVVLQPGGGDFSSVWARIAPAVAAHTRVCVYDRPGRGWSEPADSPQDATQVTTDLHALLQRAHVPGPYVLAGHSFGGLYVLTHAARYPDDVAGMVLIDSTNPATQAVPANAKAYDTSSYDAATSRVAALTAAAARVGVVRLIGSFGYGDLPPQPRDEIRAKTATADYAAGWIDEFVQANASGAEAVMLTGLGAKPLVVLTAGAETDATHNAAQKKLATLSSDSSHRVVRGASHIGLITNEQYAQGTTQAILDVVSSAQNHLPLAK</sequence>
<dbReference type="SUPFAM" id="SSF53474">
    <property type="entry name" value="alpha/beta-Hydrolases"/>
    <property type="match status" value="1"/>
</dbReference>
<comment type="caution">
    <text evidence="4">The sequence shown here is derived from an EMBL/GenBank/DDBJ whole genome shotgun (WGS) entry which is preliminary data.</text>
</comment>
<dbReference type="RefSeq" id="WP_343990952.1">
    <property type="nucleotide sequence ID" value="NZ_BAAANB010000021.1"/>
</dbReference>
<evidence type="ECO:0000256" key="2">
    <source>
        <dbReference type="SAM" id="Phobius"/>
    </source>
</evidence>
<dbReference type="InterPro" id="IPR000073">
    <property type="entry name" value="AB_hydrolase_1"/>
</dbReference>
<keyword evidence="2" id="KW-1133">Transmembrane helix</keyword>
<dbReference type="EMBL" id="BAAANB010000021">
    <property type="protein sequence ID" value="GAA2030828.1"/>
    <property type="molecule type" value="Genomic_DNA"/>
</dbReference>
<evidence type="ECO:0000313" key="5">
    <source>
        <dbReference type="Proteomes" id="UP001501285"/>
    </source>
</evidence>
<feature type="region of interest" description="Disordered" evidence="1">
    <location>
        <begin position="1"/>
        <end position="23"/>
    </location>
</feature>
<dbReference type="PRINTS" id="PR00111">
    <property type="entry name" value="ABHYDROLASE"/>
</dbReference>
<keyword evidence="2" id="KW-0472">Membrane</keyword>
<dbReference type="InterPro" id="IPR029058">
    <property type="entry name" value="AB_hydrolase_fold"/>
</dbReference>